<evidence type="ECO:0000256" key="1">
    <source>
        <dbReference type="SAM" id="MobiDB-lite"/>
    </source>
</evidence>
<feature type="region of interest" description="Disordered" evidence="1">
    <location>
        <begin position="1"/>
        <end position="65"/>
    </location>
</feature>
<protein>
    <submittedName>
        <fullName evidence="2">Uncharacterized protein</fullName>
    </submittedName>
</protein>
<proteinExistence type="predicted"/>
<dbReference type="RefSeq" id="WP_326707728.1">
    <property type="nucleotide sequence ID" value="NZ_CP108861.1"/>
</dbReference>
<evidence type="ECO:0000313" key="2">
    <source>
        <dbReference type="EMBL" id="WSB12418.1"/>
    </source>
</evidence>
<sequence length="84" mass="8768">MGEGQAGDAPERCTPEPGSFAVDGRDGRVGRVIGRAGDGEDVRLRPPGGGPEWSCPPDALRPAPPGVALRARVTEINREGQLPR</sequence>
<organism evidence="2 3">
    <name type="scientific">Streptomyces cyaneofuscatus</name>
    <dbReference type="NCBI Taxonomy" id="66883"/>
    <lineage>
        <taxon>Bacteria</taxon>
        <taxon>Bacillati</taxon>
        <taxon>Actinomycetota</taxon>
        <taxon>Actinomycetes</taxon>
        <taxon>Kitasatosporales</taxon>
        <taxon>Streptomycetaceae</taxon>
        <taxon>Streptomyces</taxon>
    </lineage>
</organism>
<accession>A0ABZ1F8A0</accession>
<name>A0ABZ1F8A0_9ACTN</name>
<dbReference type="EMBL" id="CP109083">
    <property type="protein sequence ID" value="WSB12418.1"/>
    <property type="molecule type" value="Genomic_DNA"/>
</dbReference>
<reference evidence="2 3" key="1">
    <citation type="submission" date="2022-10" db="EMBL/GenBank/DDBJ databases">
        <title>The complete genomes of actinobacterial strains from the NBC collection.</title>
        <authorList>
            <person name="Joergensen T.S."/>
            <person name="Alvarez Arevalo M."/>
            <person name="Sterndorff E.B."/>
            <person name="Faurdal D."/>
            <person name="Vuksanovic O."/>
            <person name="Mourched A.-S."/>
            <person name="Charusanti P."/>
            <person name="Shaw S."/>
            <person name="Blin K."/>
            <person name="Weber T."/>
        </authorList>
    </citation>
    <scope>NUCLEOTIDE SEQUENCE [LARGE SCALE GENOMIC DNA]</scope>
    <source>
        <strain evidence="2 3">NBC 01792</strain>
    </source>
</reference>
<dbReference type="Proteomes" id="UP001356428">
    <property type="component" value="Chromosome"/>
</dbReference>
<gene>
    <name evidence="2" type="ORF">OG849_20015</name>
</gene>
<keyword evidence="3" id="KW-1185">Reference proteome</keyword>
<evidence type="ECO:0000313" key="3">
    <source>
        <dbReference type="Proteomes" id="UP001356428"/>
    </source>
</evidence>